<accession>A0A5J9VY55</accession>
<name>A0A5J9VY55_9POAL</name>
<dbReference type="Gene3D" id="1.10.10.10">
    <property type="entry name" value="Winged helix-like DNA-binding domain superfamily/Winged helix DNA-binding domain"/>
    <property type="match status" value="1"/>
</dbReference>
<feature type="non-terminal residue" evidence="8">
    <location>
        <position position="1"/>
    </location>
</feature>
<dbReference type="Gene3D" id="1.10.8.430">
    <property type="entry name" value="Helical domain of apoptotic protease-activating factors"/>
    <property type="match status" value="1"/>
</dbReference>
<dbReference type="Gene3D" id="3.80.10.10">
    <property type="entry name" value="Ribonuclease Inhibitor"/>
    <property type="match status" value="3"/>
</dbReference>
<dbReference type="FunFam" id="1.10.10.10:FF:000322">
    <property type="entry name" value="Probable disease resistance protein At1g63360"/>
    <property type="match status" value="1"/>
</dbReference>
<reference evidence="8 9" key="1">
    <citation type="journal article" date="2019" name="Sci. Rep.">
        <title>A high-quality genome of Eragrostis curvula grass provides insights into Poaceae evolution and supports new strategies to enhance forage quality.</title>
        <authorList>
            <person name="Carballo J."/>
            <person name="Santos B.A.C.M."/>
            <person name="Zappacosta D."/>
            <person name="Garbus I."/>
            <person name="Selva J.P."/>
            <person name="Gallo C.A."/>
            <person name="Diaz A."/>
            <person name="Albertini E."/>
            <person name="Caccamo M."/>
            <person name="Echenique V."/>
        </authorList>
    </citation>
    <scope>NUCLEOTIDE SEQUENCE [LARGE SCALE GENOMIC DNA]</scope>
    <source>
        <strain evidence="9">cv. Victoria</strain>
        <tissue evidence="8">Leaf</tissue>
    </source>
</reference>
<sequence>MASSSWRFHTMQLRVTGGANTMEFAVNAASWVVSKALSPDVDGFLEAWADSNGLGPNMDALELQLLYAQAMLESAQGREIRSSELRELLLKLRGLAYYADDVLDELEYFRIDDEVRSTHHATTDAGVSVSFVHGIILNCRYTCRALASKHNGPQFHRVEIARKMEDIVGKLQEVCARASSILNQEPYLPQTTPQTTEPKLYGRGNTLKSIVDGIALGKYSANKLTVLSIVGPGGIGKTTFTQHLYQEVKSQFDVLIWVVVSLNFNANRLAHKILKLIPTVEGEKENASQEELIEQRLRNKRFLLVLDDIWKFEEDEWKKLLSPFCKGEGKGNMVIVTTRFPQVAKMVTSRDDCLVELGRFEPADLLEFFGACGYHEHSWKFHYELIDVGKEIWKKLKGSPLATKTVGRLLRNQLTLEHWTRVLESRVWDHQTSDSDIMPALKLSYDYLPFHLQQCFIYCALFPKDYEFDRNELIHLWIGLDILPSPNQNKAIEDVGHSCLEDLVNYGFLNKNERDNGHPYYVLHDLLRELAVRVSSDECLSIFNSFSIRSIHIPSTIRHLSITIDEEVVKDRETFEYFKEEFSSLGKRFNAENLRTLMLFGKYHECLFKIFSDLFKEATALRIVLCKASHNVEDLLPNLSELVHLRYLRIMEGIYGASGLSNNISRLYQLKILDVEGCSGTSGLLRDINNLRNLQYLLVSDDKLHSDILEVGKLIYLKELQRFEVRKETNGFELKQLGKLLELQVLGIYNLENVDAEEAAEANLRQKDKLQELRLHWGKSRINHPIEEDYTLECLKPHSNLRKLYIRGHGGAKCSTWLVVNLQYLEHLYLNDVGWRELPFLDGLHMLKESGEISQSQNFVNLKRLELVNVWNLKKIVGIGSCHLFSHLEVLIIKDCKELLELSFSDPTGLQLDQVENMDLSCSLQELEIVGCPNLLHVPPVPWTRSPCSAKIRLVGSSFEEIDYTKDFKLKIQGKDCALDSTFWKVLAFDNLIGLEELSIQECPPLPLDHLKKLSSLKRLITSKLNTAVWMVENECVRYDFPVEYIEIIGCNTSGKELTRLLYYFPKLSSLNIQSCQEIRRLSVAQEPMTAIASSSTSGKELIWRENIRGLSVAEQLKKARQQQQGAAGEGKIDASMAGVGLLLLPPQLEELELFGCDELSPHPKAKAEEAVGTRELHDLHSLRSLKIRNCPRFLSSYSSSFPLFPASLQVLMLYCVKGTKTPVPLSNLTSLTQLCIIWCGDLRVEGLWPLLAHGRLTQLSVRETPNLFVDCKSLQPLGPPSCSSSNLQMDTDNAEGVLASPICTFLSSSLTTLVFNSDYEAERFTEEQEEALQLLTSLQDLQFLECDKMQRLPAVLHRLTNLKRLLICGCNALCSLPKDGLPSSLQELRLQSCKAIQLMPKDVLPSSLQVLEISGCPAIQSLAKLDSLQSSLRELNVKASSSDDLRRLCQNLRGTIPIVRV</sequence>
<dbReference type="SMART" id="SM00382">
    <property type="entry name" value="AAA"/>
    <property type="match status" value="1"/>
</dbReference>
<comment type="similarity">
    <text evidence="1">Belongs to the disease resistance NB-LRR family.</text>
</comment>
<dbReference type="PANTHER" id="PTHR36766:SF70">
    <property type="entry name" value="DISEASE RESISTANCE PROTEIN RGA4"/>
    <property type="match status" value="1"/>
</dbReference>
<dbReference type="InterPro" id="IPR056789">
    <property type="entry name" value="LRR_R13L1-DRL21"/>
</dbReference>
<dbReference type="Gene3D" id="3.40.50.300">
    <property type="entry name" value="P-loop containing nucleotide triphosphate hydrolases"/>
    <property type="match status" value="1"/>
</dbReference>
<dbReference type="SUPFAM" id="SSF52540">
    <property type="entry name" value="P-loop containing nucleoside triphosphate hydrolases"/>
    <property type="match status" value="1"/>
</dbReference>
<keyword evidence="6" id="KW-0067">ATP-binding</keyword>
<keyword evidence="9" id="KW-1185">Reference proteome</keyword>
<dbReference type="GO" id="GO:0002758">
    <property type="term" value="P:innate immune response-activating signaling pathway"/>
    <property type="evidence" value="ECO:0007669"/>
    <property type="project" value="UniProtKB-ARBA"/>
</dbReference>
<evidence type="ECO:0000256" key="3">
    <source>
        <dbReference type="ARBA" id="ARBA00022737"/>
    </source>
</evidence>
<dbReference type="InterPro" id="IPR027417">
    <property type="entry name" value="P-loop_NTPase"/>
</dbReference>
<evidence type="ECO:0000313" key="9">
    <source>
        <dbReference type="Proteomes" id="UP000324897"/>
    </source>
</evidence>
<keyword evidence="5" id="KW-0611">Plant defense</keyword>
<evidence type="ECO:0000256" key="6">
    <source>
        <dbReference type="ARBA" id="ARBA00022840"/>
    </source>
</evidence>
<dbReference type="Pfam" id="PF18052">
    <property type="entry name" value="Rx_N"/>
    <property type="match status" value="1"/>
</dbReference>
<evidence type="ECO:0000259" key="7">
    <source>
        <dbReference type="SMART" id="SM00382"/>
    </source>
</evidence>
<dbReference type="OrthoDB" id="684683at2759"/>
<dbReference type="PANTHER" id="PTHR36766">
    <property type="entry name" value="PLANT BROAD-SPECTRUM MILDEW RESISTANCE PROTEIN RPW8"/>
    <property type="match status" value="1"/>
</dbReference>
<keyword evidence="3" id="KW-0677">Repeat</keyword>
<dbReference type="Gramene" id="TVU41382">
    <property type="protein sequence ID" value="TVU41382"/>
    <property type="gene ID" value="EJB05_14891"/>
</dbReference>
<dbReference type="Pfam" id="PF23559">
    <property type="entry name" value="WHD_DRP"/>
    <property type="match status" value="1"/>
</dbReference>
<dbReference type="Proteomes" id="UP000324897">
    <property type="component" value="Chromosome 4"/>
</dbReference>
<evidence type="ECO:0000256" key="1">
    <source>
        <dbReference type="ARBA" id="ARBA00008894"/>
    </source>
</evidence>
<dbReference type="InterPro" id="IPR032675">
    <property type="entry name" value="LRR_dom_sf"/>
</dbReference>
<evidence type="ECO:0000313" key="8">
    <source>
        <dbReference type="EMBL" id="TVU41382.1"/>
    </source>
</evidence>
<evidence type="ECO:0000256" key="5">
    <source>
        <dbReference type="ARBA" id="ARBA00022821"/>
    </source>
</evidence>
<dbReference type="GO" id="GO:0005524">
    <property type="term" value="F:ATP binding"/>
    <property type="evidence" value="ECO:0007669"/>
    <property type="project" value="UniProtKB-KW"/>
</dbReference>
<dbReference type="InterPro" id="IPR042197">
    <property type="entry name" value="Apaf_helical"/>
</dbReference>
<dbReference type="PRINTS" id="PR00364">
    <property type="entry name" value="DISEASERSIST"/>
</dbReference>
<keyword evidence="2" id="KW-0433">Leucine-rich repeat</keyword>
<gene>
    <name evidence="8" type="ORF">EJB05_14891</name>
</gene>
<dbReference type="GO" id="GO:0009626">
    <property type="term" value="P:plant-type hypersensitive response"/>
    <property type="evidence" value="ECO:0007669"/>
    <property type="project" value="UniProtKB-ARBA"/>
</dbReference>
<dbReference type="GO" id="GO:0042742">
    <property type="term" value="P:defense response to bacterium"/>
    <property type="evidence" value="ECO:0007669"/>
    <property type="project" value="UniProtKB-ARBA"/>
</dbReference>
<dbReference type="EMBL" id="RWGY01000007">
    <property type="protein sequence ID" value="TVU41382.1"/>
    <property type="molecule type" value="Genomic_DNA"/>
</dbReference>
<organism evidence="8 9">
    <name type="scientific">Eragrostis curvula</name>
    <name type="common">weeping love grass</name>
    <dbReference type="NCBI Taxonomy" id="38414"/>
    <lineage>
        <taxon>Eukaryota</taxon>
        <taxon>Viridiplantae</taxon>
        <taxon>Streptophyta</taxon>
        <taxon>Embryophyta</taxon>
        <taxon>Tracheophyta</taxon>
        <taxon>Spermatophyta</taxon>
        <taxon>Magnoliopsida</taxon>
        <taxon>Liliopsida</taxon>
        <taxon>Poales</taxon>
        <taxon>Poaceae</taxon>
        <taxon>PACMAD clade</taxon>
        <taxon>Chloridoideae</taxon>
        <taxon>Eragrostideae</taxon>
        <taxon>Eragrostidinae</taxon>
        <taxon>Eragrostis</taxon>
    </lineage>
</organism>
<feature type="domain" description="AAA+ ATPase" evidence="7">
    <location>
        <begin position="223"/>
        <end position="361"/>
    </location>
</feature>
<dbReference type="InterPro" id="IPR003593">
    <property type="entry name" value="AAA+_ATPase"/>
</dbReference>
<dbReference type="GO" id="GO:0043531">
    <property type="term" value="F:ADP binding"/>
    <property type="evidence" value="ECO:0007669"/>
    <property type="project" value="InterPro"/>
</dbReference>
<protein>
    <recommendedName>
        <fullName evidence="7">AAA+ ATPase domain-containing protein</fullName>
    </recommendedName>
</protein>
<dbReference type="InterPro" id="IPR002182">
    <property type="entry name" value="NB-ARC"/>
</dbReference>
<evidence type="ECO:0000256" key="2">
    <source>
        <dbReference type="ARBA" id="ARBA00022614"/>
    </source>
</evidence>
<evidence type="ECO:0000256" key="4">
    <source>
        <dbReference type="ARBA" id="ARBA00022741"/>
    </source>
</evidence>
<dbReference type="InterPro" id="IPR036388">
    <property type="entry name" value="WH-like_DNA-bd_sf"/>
</dbReference>
<dbReference type="InterPro" id="IPR058922">
    <property type="entry name" value="WHD_DRP"/>
</dbReference>
<dbReference type="InterPro" id="IPR041118">
    <property type="entry name" value="Rx_N"/>
</dbReference>
<dbReference type="Pfam" id="PF25019">
    <property type="entry name" value="LRR_R13L1-DRL21"/>
    <property type="match status" value="1"/>
</dbReference>
<dbReference type="Pfam" id="PF00931">
    <property type="entry name" value="NB-ARC"/>
    <property type="match status" value="1"/>
</dbReference>
<comment type="caution">
    <text evidence="8">The sequence shown here is derived from an EMBL/GenBank/DDBJ whole genome shotgun (WGS) entry which is preliminary data.</text>
</comment>
<keyword evidence="4" id="KW-0547">Nucleotide-binding</keyword>
<proteinExistence type="inferred from homology"/>
<dbReference type="SUPFAM" id="SSF52058">
    <property type="entry name" value="L domain-like"/>
    <property type="match status" value="2"/>
</dbReference>